<gene>
    <name evidence="4" type="ORF">HYG85_13895</name>
</gene>
<dbReference type="Proteomes" id="UP000677305">
    <property type="component" value="Chromosome"/>
</dbReference>
<evidence type="ECO:0000259" key="3">
    <source>
        <dbReference type="PROSITE" id="PS50111"/>
    </source>
</evidence>
<sequence>MAWEHGVTKELADKIVEMLYEVTGNIVNVIGNGGEILSSVQEERIGTIHEGGRRIMIGEVDEVAITPEMAKNMQGAKPGYNGVVKIDGNRIACIGIGGDPDRVKPLQNMAAIIVKEEIQRHADYKARERFVEKVAEEIQDISAAIQQVTAGAEQISEQTKQVESITQHTEGQIQDVDKMVGLISGISSQTNLLGLNAAIEAARAGELGRGFAVVAQEIRKLSMNSADSLKDITNVLVIMKGSLVKIIEGVHKSTITTDEQTKAMQQIAESINTLQMETESFIR</sequence>
<evidence type="ECO:0000313" key="4">
    <source>
        <dbReference type="EMBL" id="QUH29943.1"/>
    </source>
</evidence>
<organism evidence="4 5">
    <name type="scientific">Vallitalea guaymasensis</name>
    <dbReference type="NCBI Taxonomy" id="1185412"/>
    <lineage>
        <taxon>Bacteria</taxon>
        <taxon>Bacillati</taxon>
        <taxon>Bacillota</taxon>
        <taxon>Clostridia</taxon>
        <taxon>Lachnospirales</taxon>
        <taxon>Vallitaleaceae</taxon>
        <taxon>Vallitalea</taxon>
    </lineage>
</organism>
<evidence type="ECO:0000256" key="1">
    <source>
        <dbReference type="ARBA" id="ARBA00023224"/>
    </source>
</evidence>
<evidence type="ECO:0000256" key="2">
    <source>
        <dbReference type="PROSITE-ProRule" id="PRU00284"/>
    </source>
</evidence>
<dbReference type="PROSITE" id="PS50111">
    <property type="entry name" value="CHEMOTAXIS_TRANSDUC_2"/>
    <property type="match status" value="1"/>
</dbReference>
<accession>A0A8J8MBN6</accession>
<keyword evidence="1 2" id="KW-0807">Transducer</keyword>
<dbReference type="InterPro" id="IPR008599">
    <property type="entry name" value="Diacid_rec"/>
</dbReference>
<dbReference type="InterPro" id="IPR004089">
    <property type="entry name" value="MCPsignal_dom"/>
</dbReference>
<dbReference type="SUPFAM" id="SSF58104">
    <property type="entry name" value="Methyl-accepting chemotaxis protein (MCP) signaling domain"/>
    <property type="match status" value="1"/>
</dbReference>
<dbReference type="PANTHER" id="PTHR32089:SF112">
    <property type="entry name" value="LYSOZYME-LIKE PROTEIN-RELATED"/>
    <property type="match status" value="1"/>
</dbReference>
<dbReference type="Gene3D" id="1.10.287.950">
    <property type="entry name" value="Methyl-accepting chemotaxis protein"/>
    <property type="match status" value="1"/>
</dbReference>
<dbReference type="AlphaFoldDB" id="A0A8J8MBN6"/>
<dbReference type="Pfam" id="PF05651">
    <property type="entry name" value="Diacid_rec"/>
    <property type="match status" value="1"/>
</dbReference>
<evidence type="ECO:0000313" key="5">
    <source>
        <dbReference type="Proteomes" id="UP000677305"/>
    </source>
</evidence>
<dbReference type="Pfam" id="PF00015">
    <property type="entry name" value="MCPsignal"/>
    <property type="match status" value="1"/>
</dbReference>
<dbReference type="GO" id="GO:0007165">
    <property type="term" value="P:signal transduction"/>
    <property type="evidence" value="ECO:0007669"/>
    <property type="project" value="UniProtKB-KW"/>
</dbReference>
<dbReference type="EMBL" id="CP058561">
    <property type="protein sequence ID" value="QUH29943.1"/>
    <property type="molecule type" value="Genomic_DNA"/>
</dbReference>
<keyword evidence="5" id="KW-1185">Reference proteome</keyword>
<protein>
    <submittedName>
        <fullName evidence="4">Chemotaxis protein</fullName>
    </submittedName>
</protein>
<reference evidence="4 5" key="1">
    <citation type="submission" date="2020-07" db="EMBL/GenBank/DDBJ databases">
        <title>Vallitalea guaymasensis genome.</title>
        <authorList>
            <person name="Postec A."/>
        </authorList>
    </citation>
    <scope>NUCLEOTIDE SEQUENCE [LARGE SCALE GENOMIC DNA]</scope>
    <source>
        <strain evidence="4 5">Ra1766G1</strain>
    </source>
</reference>
<dbReference type="SMART" id="SM00283">
    <property type="entry name" value="MA"/>
    <property type="match status" value="1"/>
</dbReference>
<dbReference type="GO" id="GO:0016020">
    <property type="term" value="C:membrane"/>
    <property type="evidence" value="ECO:0007669"/>
    <property type="project" value="InterPro"/>
</dbReference>
<dbReference type="PANTHER" id="PTHR32089">
    <property type="entry name" value="METHYL-ACCEPTING CHEMOTAXIS PROTEIN MCPB"/>
    <property type="match status" value="1"/>
</dbReference>
<feature type="domain" description="Methyl-accepting transducer" evidence="3">
    <location>
        <begin position="131"/>
        <end position="283"/>
    </location>
</feature>
<name>A0A8J8MBN6_9FIRM</name>
<dbReference type="KEGG" id="vgu:HYG85_13895"/>
<proteinExistence type="predicted"/>